<reference evidence="2 3" key="1">
    <citation type="submission" date="2021-06" db="EMBL/GenBank/DDBJ databases">
        <title>Caerostris extrusa draft genome.</title>
        <authorList>
            <person name="Kono N."/>
            <person name="Arakawa K."/>
        </authorList>
    </citation>
    <scope>NUCLEOTIDE SEQUENCE [LARGE SCALE GENOMIC DNA]</scope>
</reference>
<evidence type="ECO:0000313" key="2">
    <source>
        <dbReference type="EMBL" id="GIY41184.1"/>
    </source>
</evidence>
<dbReference type="EMBL" id="BPLR01010699">
    <property type="protein sequence ID" value="GIY41184.1"/>
    <property type="molecule type" value="Genomic_DNA"/>
</dbReference>
<evidence type="ECO:0000313" key="3">
    <source>
        <dbReference type="Proteomes" id="UP001054945"/>
    </source>
</evidence>
<dbReference type="Proteomes" id="UP001054945">
    <property type="component" value="Unassembled WGS sequence"/>
</dbReference>
<gene>
    <name evidence="2" type="ORF">CEXT_747691</name>
</gene>
<name>A0AAV4T7M6_CAEEX</name>
<comment type="caution">
    <text evidence="2">The sequence shown here is derived from an EMBL/GenBank/DDBJ whole genome shotgun (WGS) entry which is preliminary data.</text>
</comment>
<organism evidence="2 3">
    <name type="scientific">Caerostris extrusa</name>
    <name type="common">Bark spider</name>
    <name type="synonym">Caerostris bankana</name>
    <dbReference type="NCBI Taxonomy" id="172846"/>
    <lineage>
        <taxon>Eukaryota</taxon>
        <taxon>Metazoa</taxon>
        <taxon>Ecdysozoa</taxon>
        <taxon>Arthropoda</taxon>
        <taxon>Chelicerata</taxon>
        <taxon>Arachnida</taxon>
        <taxon>Araneae</taxon>
        <taxon>Araneomorphae</taxon>
        <taxon>Entelegynae</taxon>
        <taxon>Araneoidea</taxon>
        <taxon>Araneidae</taxon>
        <taxon>Caerostris</taxon>
    </lineage>
</organism>
<sequence>MSRQPEILSCSNQYLFYEPIRTSSRKWIRTNRFTETVRFLLRGVPDSGHPETATSSKGVSSEIGEHSIRKDFGFG</sequence>
<feature type="compositionally biased region" description="Basic and acidic residues" evidence="1">
    <location>
        <begin position="63"/>
        <end position="75"/>
    </location>
</feature>
<evidence type="ECO:0008006" key="4">
    <source>
        <dbReference type="Google" id="ProtNLM"/>
    </source>
</evidence>
<evidence type="ECO:0000256" key="1">
    <source>
        <dbReference type="SAM" id="MobiDB-lite"/>
    </source>
</evidence>
<proteinExistence type="predicted"/>
<accession>A0AAV4T7M6</accession>
<protein>
    <recommendedName>
        <fullName evidence="4">Ycf15</fullName>
    </recommendedName>
</protein>
<feature type="region of interest" description="Disordered" evidence="1">
    <location>
        <begin position="44"/>
        <end position="75"/>
    </location>
</feature>
<dbReference type="AlphaFoldDB" id="A0AAV4T7M6"/>
<keyword evidence="3" id="KW-1185">Reference proteome</keyword>